<proteinExistence type="predicted"/>
<protein>
    <submittedName>
        <fullName evidence="1">Uncharacterized protein</fullName>
    </submittedName>
</protein>
<organism evidence="1 2">
    <name type="scientific">Lactococcus lactis</name>
    <dbReference type="NCBI Taxonomy" id="1358"/>
    <lineage>
        <taxon>Bacteria</taxon>
        <taxon>Bacillati</taxon>
        <taxon>Bacillota</taxon>
        <taxon>Bacilli</taxon>
        <taxon>Lactobacillales</taxon>
        <taxon>Streptococcaceae</taxon>
        <taxon>Lactococcus</taxon>
    </lineage>
</organism>
<sequence length="373" mass="43944">MTGVESVRKAPKGFSLAFQALKKNQIYISRGEKKFMKDIEKGQNLEITVSELIEQYSWLIAESSVQSIKKHGKMQTKTKTSVKAQLKEKFDSVEYVAGAGKRKAQFILDNYLGDKGTYNPYKNNGGSIAYDWTQVDNMIKNQIAKYSNDKAYHSISYIVHDSLKIEYISDAVSSSYENFTGFKTLENGNAEYNIKKLQETLEWFERYQLNNIKNRVKYILENEDIDFKEKYMALKSNGKSMRISQKKYRESEEYKTYITELSKDIKGNSKMNIPHVVSKNRNHKFGYINIYPIFSFIDTEKFSNEDFDLKEIKLELLRRWYKQGIKKEKKESQKELKKEDQFYNVESFFNDLFKNEEYSRLMSKFVKLHLGLE</sequence>
<dbReference type="AlphaFoldDB" id="A0A9X4NEJ6"/>
<dbReference type="Proteomes" id="UP001152656">
    <property type="component" value="Unassembled WGS sequence"/>
</dbReference>
<comment type="caution">
    <text evidence="1">The sequence shown here is derived from an EMBL/GenBank/DDBJ whole genome shotgun (WGS) entry which is preliminary data.</text>
</comment>
<reference evidence="1" key="2">
    <citation type="journal article" date="2023" name="Food Microbiol.">
        <title>Evaluation of the fermentation potential of lactic acid bacteria isolated from herbs, fruits and vegetables as starter cultures in nut-based milk alternatives.</title>
        <authorList>
            <person name="Huang W."/>
            <person name="Dong A."/>
            <person name="Pham H.T."/>
            <person name="Zhou C."/>
            <person name="Huo Z."/>
            <person name="Watjen A.P."/>
            <person name="Prakash S."/>
            <person name="Bang-Berthelsen C.H."/>
            <person name="Turner M.S."/>
        </authorList>
    </citation>
    <scope>NUCLEOTIDE SEQUENCE</scope>
    <source>
        <strain evidence="1">581</strain>
    </source>
</reference>
<evidence type="ECO:0000313" key="1">
    <source>
        <dbReference type="EMBL" id="MDG4982017.1"/>
    </source>
</evidence>
<dbReference type="EMBL" id="JAOWLP010000009">
    <property type="protein sequence ID" value="MDG4982017.1"/>
    <property type="molecule type" value="Genomic_DNA"/>
</dbReference>
<name>A0A9X4NEJ6_9LACT</name>
<reference evidence="1" key="1">
    <citation type="submission" date="2022-10" db="EMBL/GenBank/DDBJ databases">
        <authorList>
            <person name="Turner M.S."/>
            <person name="Huang W."/>
        </authorList>
    </citation>
    <scope>NUCLEOTIDE SEQUENCE</scope>
    <source>
        <strain evidence="1">581</strain>
    </source>
</reference>
<gene>
    <name evidence="1" type="ORF">OGZ39_10195</name>
</gene>
<dbReference type="RefSeq" id="WP_278216390.1">
    <property type="nucleotide sequence ID" value="NZ_JAOWLP010000009.1"/>
</dbReference>
<accession>A0A9X4NEJ6</accession>
<evidence type="ECO:0000313" key="2">
    <source>
        <dbReference type="Proteomes" id="UP001152656"/>
    </source>
</evidence>